<dbReference type="GO" id="GO:0003964">
    <property type="term" value="F:RNA-directed DNA polymerase activity"/>
    <property type="evidence" value="ECO:0007669"/>
    <property type="project" value="UniProtKB-KW"/>
</dbReference>
<feature type="compositionally biased region" description="Basic and acidic residues" evidence="2">
    <location>
        <begin position="1"/>
        <end position="10"/>
    </location>
</feature>
<evidence type="ECO:0000256" key="2">
    <source>
        <dbReference type="SAM" id="MobiDB-lite"/>
    </source>
</evidence>
<feature type="domain" description="Reverse transcriptase" evidence="3">
    <location>
        <begin position="401"/>
        <end position="723"/>
    </location>
</feature>
<dbReference type="GO" id="GO:0046872">
    <property type="term" value="F:metal ion binding"/>
    <property type="evidence" value="ECO:0007669"/>
    <property type="project" value="UniProtKB-KW"/>
</dbReference>
<evidence type="ECO:0000256" key="1">
    <source>
        <dbReference type="RuleBase" id="RU365061"/>
    </source>
</evidence>
<dbReference type="GO" id="GO:0005634">
    <property type="term" value="C:nucleus"/>
    <property type="evidence" value="ECO:0007669"/>
    <property type="project" value="UniProtKB-SubCell"/>
</dbReference>
<keyword evidence="1" id="KW-0779">Telomere</keyword>
<dbReference type="PROSITE" id="PS50878">
    <property type="entry name" value="RT_POL"/>
    <property type="match status" value="1"/>
</dbReference>
<evidence type="ECO:0000259" key="3">
    <source>
        <dbReference type="PROSITE" id="PS50878"/>
    </source>
</evidence>
<dbReference type="EC" id="2.7.7.49" evidence="1"/>
<dbReference type="EMBL" id="JBICBT010000715">
    <property type="protein sequence ID" value="KAL3104376.1"/>
    <property type="molecule type" value="Genomic_DNA"/>
</dbReference>
<dbReference type="Proteomes" id="UP001620626">
    <property type="component" value="Unassembled WGS sequence"/>
</dbReference>
<name>A0ABD2KN88_9BILA</name>
<keyword evidence="1" id="KW-0548">Nucleotidyltransferase</keyword>
<comment type="subcellular location">
    <subcellularLocation>
        <location evidence="1">Nucleus</location>
    </subcellularLocation>
    <subcellularLocation>
        <location evidence="1">Chromosome</location>
        <location evidence="1">Telomere</location>
    </subcellularLocation>
</comment>
<proteinExistence type="inferred from homology"/>
<dbReference type="InterPro" id="IPR003545">
    <property type="entry name" value="Telomerase_RT"/>
</dbReference>
<sequence length="858" mass="99824">MSEGTEERKGEKRRRHRKKYRRQKRTSLNEDHLKLLFTLNMDDKFWDVKKVTEIINRPKGPMLYGEGGSQWLSSRNDTHLLLEELFSPQCIHVLGQVNPRVLQDVRVKLRFLMPKIGRIRFRRVLNDHIPAHKGQKCAYLISNPLERRQLHAFVTKLFVLLFNAELLDHSNVKMFCENIATTLTDLRNRGFLMSRTQILKGIRFDQILWLKGLHFQLKRSIVLTLLTSTEVSEPVRAVIRQLDTLLKLAVDMVHETPTQDTRAVLEEDRRQHSVVLMGVPESDSGLSPTGRAKADQQQVLDILDVCEIEAMPTKVYRMGQRKEGRPRLIKVEMPTRKMTQTFLRNKTRLKNSKFQAVSVRPSLSPEQLNERQNLITCCKTARAQFPNVNFIVYAGHVIPRDDVPVFRNDSDDQIHKLIFLPKKYSVRPIVILRNARLKNKLNIIHAVLRFLIGQCSLLSEWGISNLRLFAFAFRRLCLQYTRGPQKGQRLYFCTADLNNCYTSFEHKVLDEILRKITPSESKFVVVSVQVTSKIYKYRKTKTEAGLSYDDAFSRIICKGSEEFNSPFKSEISSVEFLKMITQFAMRTVIREPFCALTSSAQNRPLRQRLFVSGRGIGQGSSLSVALCNLYLGWVERQICLRSPEIGLTNCAITPFCCRYMDDYLIISDKRERIEKLIDNLMCEMPKFGLYFGKVNTSFQLQCQSDRIKPMKSKDKLQWCGLAINRRTLSLTVDYCRYRQRHPSISFPSSALRSSDHFNFICNTIKRALNGRMNLLRNCARVWSAKRRTSLRRDFCRFAHSHYIRQILQRFSLNPKDVFVRDFLSQLSRYIWNGFRKRSLPSQLASSLICNGPIVIFQV</sequence>
<dbReference type="PANTHER" id="PTHR12066:SF0">
    <property type="entry name" value="TELOMERASE REVERSE TRANSCRIPTASE"/>
    <property type="match status" value="1"/>
</dbReference>
<dbReference type="AlphaFoldDB" id="A0ABD2KN88"/>
<keyword evidence="5" id="KW-1185">Reference proteome</keyword>
<evidence type="ECO:0000313" key="5">
    <source>
        <dbReference type="Proteomes" id="UP001620626"/>
    </source>
</evidence>
<comment type="catalytic activity">
    <reaction evidence="1">
        <text>DNA(n) + a 2'-deoxyribonucleoside 5'-triphosphate = DNA(n+1) + diphosphate</text>
        <dbReference type="Rhea" id="RHEA:22508"/>
        <dbReference type="Rhea" id="RHEA-COMP:17339"/>
        <dbReference type="Rhea" id="RHEA-COMP:17340"/>
        <dbReference type="ChEBI" id="CHEBI:33019"/>
        <dbReference type="ChEBI" id="CHEBI:61560"/>
        <dbReference type="ChEBI" id="CHEBI:173112"/>
        <dbReference type="EC" id="2.7.7.49"/>
    </reaction>
</comment>
<keyword evidence="1" id="KW-0479">Metal-binding</keyword>
<keyword evidence="1" id="KW-0539">Nucleus</keyword>
<dbReference type="InterPro" id="IPR000477">
    <property type="entry name" value="RT_dom"/>
</dbReference>
<keyword evidence="1" id="KW-0808">Transferase</keyword>
<dbReference type="PRINTS" id="PR01365">
    <property type="entry name" value="TELOMERASERT"/>
</dbReference>
<evidence type="ECO:0000313" key="4">
    <source>
        <dbReference type="EMBL" id="KAL3104376.1"/>
    </source>
</evidence>
<comment type="function">
    <text evidence="1">Telomerase is a ribonucleoprotein enzyme essential for the replication of chromosome termini in most eukaryotes. It elongates telomeres. It is a reverse transcriptase that adds simple sequence repeats to chromosome ends by copying a template sequence within the RNA component of the enzyme.</text>
</comment>
<protein>
    <recommendedName>
        <fullName evidence="1">Telomerase reverse transcriptase</fullName>
        <ecNumber evidence="1">2.7.7.49</ecNumber>
    </recommendedName>
    <alternativeName>
        <fullName evidence="1">Telomerase catalytic subunit</fullName>
    </alternativeName>
</protein>
<comment type="caution">
    <text evidence="4">The sequence shown here is derived from an EMBL/GenBank/DDBJ whole genome shotgun (WGS) entry which is preliminary data.</text>
</comment>
<comment type="similarity">
    <text evidence="1">Belongs to the reverse transcriptase family. Telomerase subfamily.</text>
</comment>
<dbReference type="GO" id="GO:0000781">
    <property type="term" value="C:chromosome, telomeric region"/>
    <property type="evidence" value="ECO:0007669"/>
    <property type="project" value="UniProtKB-SubCell"/>
</dbReference>
<keyword evidence="1" id="KW-0158">Chromosome</keyword>
<keyword evidence="1" id="KW-0695">RNA-directed DNA polymerase</keyword>
<feature type="compositionally biased region" description="Basic residues" evidence="2">
    <location>
        <begin position="11"/>
        <end position="24"/>
    </location>
</feature>
<feature type="region of interest" description="Disordered" evidence="2">
    <location>
        <begin position="1"/>
        <end position="24"/>
    </location>
</feature>
<gene>
    <name evidence="4" type="ORF">niasHT_030290</name>
</gene>
<keyword evidence="1" id="KW-0460">Magnesium</keyword>
<dbReference type="Pfam" id="PF00078">
    <property type="entry name" value="RVT_1"/>
    <property type="match status" value="1"/>
</dbReference>
<accession>A0ABD2KN88</accession>
<reference evidence="4 5" key="1">
    <citation type="submission" date="2024-10" db="EMBL/GenBank/DDBJ databases">
        <authorList>
            <person name="Kim D."/>
        </authorList>
    </citation>
    <scope>NUCLEOTIDE SEQUENCE [LARGE SCALE GENOMIC DNA]</scope>
    <source>
        <strain evidence="4">BH-2024</strain>
    </source>
</reference>
<dbReference type="PANTHER" id="PTHR12066">
    <property type="entry name" value="TELOMERASE REVERSE TRANSCRIPTASE"/>
    <property type="match status" value="1"/>
</dbReference>
<organism evidence="4 5">
    <name type="scientific">Heterodera trifolii</name>
    <dbReference type="NCBI Taxonomy" id="157864"/>
    <lineage>
        <taxon>Eukaryota</taxon>
        <taxon>Metazoa</taxon>
        <taxon>Ecdysozoa</taxon>
        <taxon>Nematoda</taxon>
        <taxon>Chromadorea</taxon>
        <taxon>Rhabditida</taxon>
        <taxon>Tylenchina</taxon>
        <taxon>Tylenchomorpha</taxon>
        <taxon>Tylenchoidea</taxon>
        <taxon>Heteroderidae</taxon>
        <taxon>Heteroderinae</taxon>
        <taxon>Heterodera</taxon>
    </lineage>
</organism>